<dbReference type="Proteomes" id="UP000288805">
    <property type="component" value="Unassembled WGS sequence"/>
</dbReference>
<keyword evidence="4" id="KW-0805">Transcription regulation</keyword>
<feature type="compositionally biased region" description="Polar residues" evidence="6">
    <location>
        <begin position="647"/>
        <end position="658"/>
    </location>
</feature>
<dbReference type="InterPro" id="IPR049914">
    <property type="entry name" value="PHD1-3/5-6"/>
</dbReference>
<gene>
    <name evidence="8" type="ORF">CK203_037683</name>
</gene>
<evidence type="ECO:0000259" key="7">
    <source>
        <dbReference type="Pfam" id="PF23121"/>
    </source>
</evidence>
<evidence type="ECO:0000256" key="1">
    <source>
        <dbReference type="ARBA" id="ARBA00022723"/>
    </source>
</evidence>
<feature type="compositionally biased region" description="Low complexity" evidence="6">
    <location>
        <begin position="677"/>
        <end position="689"/>
    </location>
</feature>
<evidence type="ECO:0000313" key="9">
    <source>
        <dbReference type="Proteomes" id="UP000288805"/>
    </source>
</evidence>
<proteinExistence type="predicted"/>
<dbReference type="InterPro" id="IPR056280">
    <property type="entry name" value="AIPP2-like_SPOC"/>
</dbReference>
<dbReference type="AlphaFoldDB" id="A0A438HKR9"/>
<name>A0A438HKR9_VITVI</name>
<organism evidence="8 9">
    <name type="scientific">Vitis vinifera</name>
    <name type="common">Grape</name>
    <dbReference type="NCBI Taxonomy" id="29760"/>
    <lineage>
        <taxon>Eukaryota</taxon>
        <taxon>Viridiplantae</taxon>
        <taxon>Streptophyta</taxon>
        <taxon>Embryophyta</taxon>
        <taxon>Tracheophyta</taxon>
        <taxon>Spermatophyta</taxon>
        <taxon>Magnoliopsida</taxon>
        <taxon>eudicotyledons</taxon>
        <taxon>Gunneridae</taxon>
        <taxon>Pentapetalae</taxon>
        <taxon>rosids</taxon>
        <taxon>Vitales</taxon>
        <taxon>Vitaceae</taxon>
        <taxon>Viteae</taxon>
        <taxon>Vitis</taxon>
    </lineage>
</organism>
<dbReference type="Pfam" id="PF23121">
    <property type="entry name" value="SPOC_AIPP2"/>
    <property type="match status" value="1"/>
</dbReference>
<evidence type="ECO:0000256" key="4">
    <source>
        <dbReference type="ARBA" id="ARBA00023015"/>
    </source>
</evidence>
<keyword evidence="2" id="KW-0863">Zinc-finger</keyword>
<keyword evidence="3" id="KW-0862">Zinc</keyword>
<feature type="domain" description="AIPP2-like SPOC-like" evidence="7">
    <location>
        <begin position="498"/>
        <end position="626"/>
    </location>
</feature>
<reference evidence="8 9" key="1">
    <citation type="journal article" date="2018" name="PLoS Genet.">
        <title>Population sequencing reveals clonal diversity and ancestral inbreeding in the grapevine cultivar Chardonnay.</title>
        <authorList>
            <person name="Roach M.J."/>
            <person name="Johnson D.L."/>
            <person name="Bohlmann J."/>
            <person name="van Vuuren H.J."/>
            <person name="Jones S.J."/>
            <person name="Pretorius I.S."/>
            <person name="Schmidt S.A."/>
            <person name="Borneman A.R."/>
        </authorList>
    </citation>
    <scope>NUCLEOTIDE SEQUENCE [LARGE SCALE GENOMIC DNA]</scope>
    <source>
        <strain evidence="9">cv. Chardonnay</strain>
        <tissue evidence="8">Leaf</tissue>
    </source>
</reference>
<dbReference type="GO" id="GO:0140566">
    <property type="term" value="F:histone reader activity"/>
    <property type="evidence" value="ECO:0007669"/>
    <property type="project" value="InterPro"/>
</dbReference>
<keyword evidence="5" id="KW-0804">Transcription</keyword>
<accession>A0A438HKR9</accession>
<evidence type="ECO:0000256" key="2">
    <source>
        <dbReference type="ARBA" id="ARBA00022771"/>
    </source>
</evidence>
<feature type="region of interest" description="Disordered" evidence="6">
    <location>
        <begin position="647"/>
        <end position="695"/>
    </location>
</feature>
<evidence type="ECO:0000256" key="5">
    <source>
        <dbReference type="ARBA" id="ARBA00023163"/>
    </source>
</evidence>
<keyword evidence="1" id="KW-0479">Metal-binding</keyword>
<dbReference type="PANTHER" id="PTHR33304:SF18">
    <property type="entry name" value="CHROMATIN REGULATOR PHD FAMILY-RELATED"/>
    <property type="match status" value="1"/>
</dbReference>
<evidence type="ECO:0000256" key="3">
    <source>
        <dbReference type="ARBA" id="ARBA00022833"/>
    </source>
</evidence>
<dbReference type="PANTHER" id="PTHR33304">
    <property type="match status" value="1"/>
</dbReference>
<sequence length="695" mass="78601">MRSCFRLSINLKKSEFFARLQGGLTLSKSTLSRLRIYYLYMFIIPREVILGKFSEEEIWWCSVRGRKYMDLGYEKQLGKDGGVVLRESFPILFSIASLKDAECTMIGRIWEMELQGKKQRPNRLLYQLGFYLLSTILHRSRSSSGWRPKKWAKLSKHPLLPLFGKFRSSRARTRGLIDSIGWVSSIDGFATVCQKCGDRGYYEALTYCTKCHTSAEHRQVPSLTILFFMLAESNVDYGYCLVYKLPEKLDEVVMDWMCEGCAPRISKESPLSTPSSVPARTSDRLRLKKIVQVSHCRTRLSYKNEIPGSVTKTVVQRREHLRSAQATEFRSRLKEKKSKPSLVTKAEVQSSEHSLSHQPCDAPCSKIHEKDQTLGKHGQSVSDDAGNFNEEAEFVKTNASEITTGEPSNMLEIICFESEQPMVDTNLSETYEKYQELGKQRKLVHEDQGNTREEAEPAKDTVSELAIIGPSNTPELDPSNVPEFSCFVHAQPVVDPIWRGSFSICNENFDSVNGLAAHLSSKACLKVCQQASLLPALLCPTMLPKFDAWPKSFQISQPSDDNIALYFFPENERDEKVFDRLVLDMVSHELAMQTVVENAELLVFASTELPLRHWRFHGKLYLWGVFRGKQVSSTSCQVDDRHLIPNSSKESVTSSNLANDAGIRKEKDTSMVTTWDSRSPLSPLSNSGSHGSGSL</sequence>
<dbReference type="GO" id="GO:0034244">
    <property type="term" value="P:negative regulation of transcription elongation by RNA polymerase II"/>
    <property type="evidence" value="ECO:0007669"/>
    <property type="project" value="InterPro"/>
</dbReference>
<evidence type="ECO:0000256" key="6">
    <source>
        <dbReference type="SAM" id="MobiDB-lite"/>
    </source>
</evidence>
<protein>
    <recommendedName>
        <fullName evidence="7">AIPP2-like SPOC-like domain-containing protein</fullName>
    </recommendedName>
</protein>
<dbReference type="GO" id="GO:0008270">
    <property type="term" value="F:zinc ion binding"/>
    <property type="evidence" value="ECO:0007669"/>
    <property type="project" value="UniProtKB-KW"/>
</dbReference>
<evidence type="ECO:0000313" key="8">
    <source>
        <dbReference type="EMBL" id="RVW85034.1"/>
    </source>
</evidence>
<comment type="caution">
    <text evidence="8">The sequence shown here is derived from an EMBL/GenBank/DDBJ whole genome shotgun (WGS) entry which is preliminary data.</text>
</comment>
<dbReference type="EMBL" id="QGNW01000208">
    <property type="protein sequence ID" value="RVW85034.1"/>
    <property type="molecule type" value="Genomic_DNA"/>
</dbReference>